<protein>
    <recommendedName>
        <fullName evidence="9">CRISPR-associated endonuclease Cas1</fullName>
        <ecNumber evidence="9">3.1.-.-</ecNumber>
    </recommendedName>
</protein>
<evidence type="ECO:0000256" key="5">
    <source>
        <dbReference type="ARBA" id="ARBA00022842"/>
    </source>
</evidence>
<feature type="binding site" evidence="9">
    <location>
        <position position="154"/>
    </location>
    <ligand>
        <name>Mn(2+)</name>
        <dbReference type="ChEBI" id="CHEBI:29035"/>
    </ligand>
</feature>
<evidence type="ECO:0000256" key="3">
    <source>
        <dbReference type="ARBA" id="ARBA00022759"/>
    </source>
</evidence>
<dbReference type="HAMAP" id="MF_01470">
    <property type="entry name" value="Cas1"/>
    <property type="match status" value="1"/>
</dbReference>
<keyword evidence="1 9" id="KW-0540">Nuclease</keyword>
<comment type="similarity">
    <text evidence="9">Belongs to the CRISPR-associated endonuclease Cas1 family.</text>
</comment>
<dbReference type="InterPro" id="IPR002729">
    <property type="entry name" value="CRISPR-assoc_Cas1"/>
</dbReference>
<feature type="binding site" evidence="9">
    <location>
        <position position="219"/>
    </location>
    <ligand>
        <name>Mn(2+)</name>
        <dbReference type="ChEBI" id="CHEBI:29035"/>
    </ligand>
</feature>
<evidence type="ECO:0000256" key="9">
    <source>
        <dbReference type="HAMAP-Rule" id="MF_01470"/>
    </source>
</evidence>
<keyword evidence="2 9" id="KW-0479">Metal-binding</keyword>
<evidence type="ECO:0000256" key="4">
    <source>
        <dbReference type="ARBA" id="ARBA00022801"/>
    </source>
</evidence>
<evidence type="ECO:0000256" key="2">
    <source>
        <dbReference type="ARBA" id="ARBA00022723"/>
    </source>
</evidence>
<dbReference type="AlphaFoldDB" id="A0A096CT53"/>
<dbReference type="GO" id="GO:0043571">
    <property type="term" value="P:maintenance of CRISPR repeat elements"/>
    <property type="evidence" value="ECO:0007669"/>
    <property type="project" value="UniProtKB-UniRule"/>
</dbReference>
<evidence type="ECO:0000256" key="10">
    <source>
        <dbReference type="SAM" id="Coils"/>
    </source>
</evidence>
<dbReference type="Gene3D" id="3.100.10.20">
    <property type="entry name" value="CRISPR-associated endonuclease Cas1, N-terminal domain"/>
    <property type="match status" value="1"/>
</dbReference>
<dbReference type="InterPro" id="IPR042211">
    <property type="entry name" value="CRISPR-assoc_Cas1_N"/>
</dbReference>
<dbReference type="PANTHER" id="PTHR43219">
    <property type="entry name" value="CRISPR-ASSOCIATED ENDONUCLEASE CAS1"/>
    <property type="match status" value="1"/>
</dbReference>
<evidence type="ECO:0000256" key="6">
    <source>
        <dbReference type="ARBA" id="ARBA00023118"/>
    </source>
</evidence>
<evidence type="ECO:0000313" key="12">
    <source>
        <dbReference type="Proteomes" id="UP000029622"/>
    </source>
</evidence>
<feature type="binding site" evidence="9">
    <location>
        <position position="234"/>
    </location>
    <ligand>
        <name>Mn(2+)</name>
        <dbReference type="ChEBI" id="CHEBI:29035"/>
    </ligand>
</feature>
<comment type="function">
    <text evidence="9">CRISPR (clustered regularly interspaced short palindromic repeat), is an adaptive immune system that provides protection against mobile genetic elements (viruses, transposable elements and conjugative plasmids). CRISPR clusters contain spacers, sequences complementary to antecedent mobile elements, and target invading nucleic acids. CRISPR clusters are transcribed and processed into CRISPR RNA (crRNA). Acts as a dsDNA endonuclease. Involved in the integration of spacer DNA into the CRISPR cassette.</text>
</comment>
<dbReference type="GO" id="GO:0016787">
    <property type="term" value="F:hydrolase activity"/>
    <property type="evidence" value="ECO:0007669"/>
    <property type="project" value="UniProtKB-KW"/>
</dbReference>
<dbReference type="GO" id="GO:0051607">
    <property type="term" value="P:defense response to virus"/>
    <property type="evidence" value="ECO:0007669"/>
    <property type="project" value="UniProtKB-UniRule"/>
</dbReference>
<dbReference type="STRING" id="1156417.Y919_10350"/>
<dbReference type="NCBIfam" id="TIGR00287">
    <property type="entry name" value="cas1"/>
    <property type="match status" value="1"/>
</dbReference>
<gene>
    <name evidence="9" type="primary">cas1</name>
    <name evidence="11" type="ORF">Y919_10350</name>
</gene>
<dbReference type="Pfam" id="PF01867">
    <property type="entry name" value="Cas_Cas1"/>
    <property type="match status" value="1"/>
</dbReference>
<comment type="caution">
    <text evidence="11">The sequence shown here is derived from an EMBL/GenBank/DDBJ whole genome shotgun (WGS) entry which is preliminary data.</text>
</comment>
<name>A0A096CT53_9FIRM</name>
<keyword evidence="8 9" id="KW-0464">Manganese</keyword>
<comment type="subunit">
    <text evidence="9">Homodimer, forms a heterotetramer with a Cas2 homodimer.</text>
</comment>
<dbReference type="RefSeq" id="WP_035164502.1">
    <property type="nucleotide sequence ID" value="NZ_AZTB01000064.1"/>
</dbReference>
<keyword evidence="5 9" id="KW-0460">Magnesium</keyword>
<dbReference type="Gene3D" id="1.20.120.920">
    <property type="entry name" value="CRISPR-associated endonuclease Cas1, C-terminal domain"/>
    <property type="match status" value="1"/>
</dbReference>
<dbReference type="CDD" id="cd09722">
    <property type="entry name" value="Cas1_I-B"/>
    <property type="match status" value="1"/>
</dbReference>
<evidence type="ECO:0000256" key="1">
    <source>
        <dbReference type="ARBA" id="ARBA00022722"/>
    </source>
</evidence>
<dbReference type="EC" id="3.1.-.-" evidence="9"/>
<dbReference type="GO" id="GO:0046872">
    <property type="term" value="F:metal ion binding"/>
    <property type="evidence" value="ECO:0007669"/>
    <property type="project" value="UniProtKB-UniRule"/>
</dbReference>
<organism evidence="11 12">
    <name type="scientific">Caloranaerobacter azorensis H53214</name>
    <dbReference type="NCBI Taxonomy" id="1156417"/>
    <lineage>
        <taxon>Bacteria</taxon>
        <taxon>Bacillati</taxon>
        <taxon>Bacillota</taxon>
        <taxon>Tissierellia</taxon>
        <taxon>Tissierellales</taxon>
        <taxon>Thermohalobacteraceae</taxon>
        <taxon>Caloranaerobacter</taxon>
    </lineage>
</organism>
<feature type="coiled-coil region" evidence="10">
    <location>
        <begin position="117"/>
        <end position="147"/>
    </location>
</feature>
<reference evidence="11 12" key="1">
    <citation type="submission" date="2013-12" db="EMBL/GenBank/DDBJ databases">
        <title>Draft genome sequence of Caloranaerobacter sp. H53214.</title>
        <authorList>
            <person name="Jiang L.J."/>
            <person name="Shao Z.Z."/>
            <person name="Long M.N."/>
        </authorList>
    </citation>
    <scope>NUCLEOTIDE SEQUENCE [LARGE SCALE GENOMIC DNA]</scope>
    <source>
        <strain evidence="11 12">H53214</strain>
    </source>
</reference>
<accession>A0A096CT53</accession>
<dbReference type="PANTHER" id="PTHR43219:SF2">
    <property type="entry name" value="CRISPR-ASSOCIATED ENDONUCLEASE CAS1"/>
    <property type="match status" value="1"/>
</dbReference>
<evidence type="ECO:0000313" key="11">
    <source>
        <dbReference type="EMBL" id="KGG79719.1"/>
    </source>
</evidence>
<dbReference type="InterPro" id="IPR019858">
    <property type="entry name" value="CRISPR-assoc_Cas1_HMARI/TNEAP"/>
</dbReference>
<proteinExistence type="inferred from homology"/>
<dbReference type="GO" id="GO:0003677">
    <property type="term" value="F:DNA binding"/>
    <property type="evidence" value="ECO:0007669"/>
    <property type="project" value="UniProtKB-KW"/>
</dbReference>
<comment type="cofactor">
    <cofactor evidence="9">
        <name>Mg(2+)</name>
        <dbReference type="ChEBI" id="CHEBI:18420"/>
    </cofactor>
    <cofactor evidence="9">
        <name>Mn(2+)</name>
        <dbReference type="ChEBI" id="CHEBI:29035"/>
    </cofactor>
</comment>
<evidence type="ECO:0000256" key="8">
    <source>
        <dbReference type="ARBA" id="ARBA00023211"/>
    </source>
</evidence>
<keyword evidence="7 9" id="KW-0238">DNA-binding</keyword>
<keyword evidence="4 9" id="KW-0378">Hydrolase</keyword>
<dbReference type="GO" id="GO:0004520">
    <property type="term" value="F:DNA endonuclease activity"/>
    <property type="evidence" value="ECO:0007669"/>
    <property type="project" value="InterPro"/>
</dbReference>
<keyword evidence="3 9" id="KW-0255">Endonuclease</keyword>
<keyword evidence="10" id="KW-0175">Coiled coil</keyword>
<evidence type="ECO:0000256" key="7">
    <source>
        <dbReference type="ARBA" id="ARBA00023125"/>
    </source>
</evidence>
<dbReference type="NCBIfam" id="TIGR03641">
    <property type="entry name" value="cas1_HMARI"/>
    <property type="match status" value="1"/>
</dbReference>
<dbReference type="InterPro" id="IPR042206">
    <property type="entry name" value="CRISPR-assoc_Cas1_C"/>
</dbReference>
<keyword evidence="6 9" id="KW-0051">Antiviral defense</keyword>
<dbReference type="Proteomes" id="UP000029622">
    <property type="component" value="Unassembled WGS sequence"/>
</dbReference>
<sequence>MLRDFYIFNNGRLKRKDNTIYFIDCLENKRALPIQQINSIHLFGEIDLNSKLINYLSQYGIMLNFYNYYGHYSGTYYPRKKNVSGFTLVNQAAHYNDYEKRLCIAKSFVDSAVHHILKNMRRHKEGIEDLIERIQIERNNIEKAQRIDELMGIEGRIRKSYYKSFSKILKSDFNIQKREKRPPTDPVNAMISFGNSLMYMTVLSEIYKTQLDPTISFLHEPSVKRFSLSLDISEIFKPLVVDTVIFYLVNNRIITFDDFNIDEGICYLNEKGRKKFISEYERKLDTTIKHRKLKRKVSYRTFIKLECYKLIKHFIGDEEYKPLKAWW</sequence>
<dbReference type="EMBL" id="AZTB01000064">
    <property type="protein sequence ID" value="KGG79719.1"/>
    <property type="molecule type" value="Genomic_DNA"/>
</dbReference>